<reference evidence="2" key="2">
    <citation type="submission" date="2010-07" db="EMBL/GenBank/DDBJ databases">
        <authorList>
            <consortium name="The Broad Institute Genome Sequencing Platform"/>
            <consortium name="Broad Institute Genome Sequencing Center for Infectious Disease"/>
            <person name="Ma L.-J."/>
            <person name="Dead R."/>
            <person name="Young S."/>
            <person name="Zeng Q."/>
            <person name="Koehrsen M."/>
            <person name="Alvarado L."/>
            <person name="Berlin A."/>
            <person name="Chapman S.B."/>
            <person name="Chen Z."/>
            <person name="Freedman E."/>
            <person name="Gellesch M."/>
            <person name="Goldberg J."/>
            <person name="Griggs A."/>
            <person name="Gujja S."/>
            <person name="Heilman E.R."/>
            <person name="Heiman D."/>
            <person name="Hepburn T."/>
            <person name="Howarth C."/>
            <person name="Jen D."/>
            <person name="Larson L."/>
            <person name="Mehta T."/>
            <person name="Neiman D."/>
            <person name="Pearson M."/>
            <person name="Roberts A."/>
            <person name="Saif S."/>
            <person name="Shea T."/>
            <person name="Shenoy N."/>
            <person name="Sisk P."/>
            <person name="Stolte C."/>
            <person name="Sykes S."/>
            <person name="Walk T."/>
            <person name="White J."/>
            <person name="Yandava C."/>
            <person name="Haas B."/>
            <person name="Nusbaum C."/>
            <person name="Birren B."/>
        </authorList>
    </citation>
    <scope>NUCLEOTIDE SEQUENCE</scope>
    <source>
        <strain evidence="2">R3-111a-1</strain>
    </source>
</reference>
<dbReference type="PANTHER" id="PTHR38166">
    <property type="entry name" value="C2H2-TYPE DOMAIN-CONTAINING PROTEIN-RELATED"/>
    <property type="match status" value="1"/>
</dbReference>
<dbReference type="VEuPathDB" id="FungiDB:GGTG_07574"/>
<feature type="region of interest" description="Disordered" evidence="1">
    <location>
        <begin position="31"/>
        <end position="68"/>
    </location>
</feature>
<evidence type="ECO:0000313" key="4">
    <source>
        <dbReference type="Proteomes" id="UP000006039"/>
    </source>
</evidence>
<dbReference type="STRING" id="644352.J3P226"/>
<sequence>MSATQAEAEPEDHTVKGLALGIQGLSLRQEPVVTHEAAQTQTGSSRASLPAAMVDPARPPSPSASVSNPVTPFPYESASMASPVSRQMGGKKGAGTRIVIPRIPTTDDNDDQALFGDFLRTNTLTTVSTNTPHTPVTRTSTWSSLASVDTVASSPTGDYYTMDEQKHPHRLRYPLIPLDYLQSYIMENPVTSEFGSDVANSRVPIKSSISKTHDLVGSYLKSERSVHMVDTDVPKPLATRKTMPHSRGLRETTAVAPKLLVSHSTFPLASPELTAREASFSPPRHSGPTLAPEKGITGILGPIDLPTRSLSLAQLRKREAGLSGEAKSEDRVMQFVQDQGCRSQSLRDTPESRAPMESDGTSSNHIVGTGATQPRTSERPATSKDASTSAPESENSLTAQLVPSTIDSGCGSVSQSYHRPDAAQPRTPKRPATSKGGSTSTPESEDSPPAQPTPSTSDSGSDQGVESSVVCEELAEDSQDRFTQNIYAVIVQHTPGLVLDELDQSLKELADRCVERAANLTQATLNKRAASIAAAAFSGDSLPHSTEPPPCDASPSSHPANAGGGGGSFGQGQEQANHRKRKDPSDGSPDKGSSSQEDDSGKDNQGAELRTSSEVKLLSCPFRKRNPFRFNVRAYDSCACQGHADMARLKRHVKIYHSLKNERKNQCGRCMLVFETDRELKEHLRQVNRCNLVDVDVGNRDPEDGITKDIEDRINGRKKGLKVDTWEALWALLFPEDTIVLSSEFAPVVESFDVWHEFHLDDGGFPPLKSKGSDCEQYVESKFKSCMEDPTKERKDHGGVHLSIIESGGAPVGAAPRRQQTRHDWIPATPGSSSGPSGSPTANREPNGRNKRRCPQPFPPVPSHGGVGNGGPPPSEHIATPNLAFRSSSYQRPLAPRPQVAAHAEEAAASSTAQLIPLHTAALATRNQGHYNGMGHHNTTNGGLGTGMASGEFAFDEDVTDWLEHSNSMIGMGEMMSAVAAGKQREVAPFMRRPSSSAATVIPNGNMSPPPQQQQQQREQQQRPMSFTPGMGSYSADTRLLVSHAAGGGPDGPYNNSAMCSGASSQMPTAATAAPTAAMATMADGVFQPFSMGPAGYGEQYIPPGTTAALPNPDADYMNRGATVTYAGDLNLGGMSQLIPSGDQSGSYTYAQRQDDVLADSLHMDYDMGITSPVPHDEAQFQSSG</sequence>
<evidence type="ECO:0000256" key="1">
    <source>
        <dbReference type="SAM" id="MobiDB-lite"/>
    </source>
</evidence>
<feature type="region of interest" description="Disordered" evidence="1">
    <location>
        <begin position="321"/>
        <end position="468"/>
    </location>
</feature>
<evidence type="ECO:0000313" key="3">
    <source>
        <dbReference type="EnsemblFungi" id="EJT73718"/>
    </source>
</evidence>
<feature type="region of interest" description="Disordered" evidence="1">
    <location>
        <begin position="539"/>
        <end position="610"/>
    </location>
</feature>
<evidence type="ECO:0000313" key="2">
    <source>
        <dbReference type="EMBL" id="EJT73718.1"/>
    </source>
</evidence>
<feature type="compositionally biased region" description="Polar residues" evidence="1">
    <location>
        <begin position="384"/>
        <end position="417"/>
    </location>
</feature>
<gene>
    <name evidence="3" type="primary">20348032</name>
    <name evidence="2" type="ORF">GGTG_07574</name>
</gene>
<feature type="compositionally biased region" description="Low complexity" evidence="1">
    <location>
        <begin position="1013"/>
        <end position="1024"/>
    </location>
</feature>
<accession>J3P226</accession>
<name>J3P226_GAET3</name>
<reference evidence="4" key="1">
    <citation type="submission" date="2010-07" db="EMBL/GenBank/DDBJ databases">
        <title>The genome sequence of Gaeumannomyces graminis var. tritici strain R3-111a-1.</title>
        <authorList>
            <consortium name="The Broad Institute Genome Sequencing Platform"/>
            <person name="Ma L.-J."/>
            <person name="Dead R."/>
            <person name="Young S."/>
            <person name="Zeng Q."/>
            <person name="Koehrsen M."/>
            <person name="Alvarado L."/>
            <person name="Berlin A."/>
            <person name="Chapman S.B."/>
            <person name="Chen Z."/>
            <person name="Freedman E."/>
            <person name="Gellesch M."/>
            <person name="Goldberg J."/>
            <person name="Griggs A."/>
            <person name="Gujja S."/>
            <person name="Heilman E.R."/>
            <person name="Heiman D."/>
            <person name="Hepburn T."/>
            <person name="Howarth C."/>
            <person name="Jen D."/>
            <person name="Larson L."/>
            <person name="Mehta T."/>
            <person name="Neiman D."/>
            <person name="Pearson M."/>
            <person name="Roberts A."/>
            <person name="Saif S."/>
            <person name="Shea T."/>
            <person name="Shenoy N."/>
            <person name="Sisk P."/>
            <person name="Stolte C."/>
            <person name="Sykes S."/>
            <person name="Walk T."/>
            <person name="White J."/>
            <person name="Yandava C."/>
            <person name="Haas B."/>
            <person name="Nusbaum C."/>
            <person name="Birren B."/>
        </authorList>
    </citation>
    <scope>NUCLEOTIDE SEQUENCE [LARGE SCALE GENOMIC DNA]</scope>
    <source>
        <strain evidence="4">R3-111a-1</strain>
    </source>
</reference>
<feature type="compositionally biased region" description="Polar residues" evidence="1">
    <location>
        <begin position="37"/>
        <end position="47"/>
    </location>
</feature>
<dbReference type="HOGENOM" id="CLU_272493_0_0_1"/>
<evidence type="ECO:0008006" key="5">
    <source>
        <dbReference type="Google" id="ProtNLM"/>
    </source>
</evidence>
<feature type="region of interest" description="Disordered" evidence="1">
    <location>
        <begin position="803"/>
        <end position="880"/>
    </location>
</feature>
<dbReference type="EMBL" id="GL385398">
    <property type="protein sequence ID" value="EJT73718.1"/>
    <property type="molecule type" value="Genomic_DNA"/>
</dbReference>
<protein>
    <recommendedName>
        <fullName evidence="5">C2H2-type domain-containing protein</fullName>
    </recommendedName>
</protein>
<feature type="compositionally biased region" description="Polar residues" evidence="1">
    <location>
        <begin position="336"/>
        <end position="347"/>
    </location>
</feature>
<dbReference type="AlphaFoldDB" id="J3P226"/>
<feature type="compositionally biased region" description="Polar residues" evidence="1">
    <location>
        <begin position="995"/>
        <end position="1007"/>
    </location>
</feature>
<reference evidence="3" key="4">
    <citation type="journal article" date="2015" name="G3 (Bethesda)">
        <title>Genome sequences of three phytopathogenic species of the Magnaporthaceae family of fungi.</title>
        <authorList>
            <person name="Okagaki L.H."/>
            <person name="Nunes C.C."/>
            <person name="Sailsbery J."/>
            <person name="Clay B."/>
            <person name="Brown D."/>
            <person name="John T."/>
            <person name="Oh Y."/>
            <person name="Young N."/>
            <person name="Fitzgerald M."/>
            <person name="Haas B.J."/>
            <person name="Zeng Q."/>
            <person name="Young S."/>
            <person name="Adiconis X."/>
            <person name="Fan L."/>
            <person name="Levin J.Z."/>
            <person name="Mitchell T.K."/>
            <person name="Okubara P.A."/>
            <person name="Farman M.L."/>
            <person name="Kohn L.M."/>
            <person name="Birren B."/>
            <person name="Ma L.-J."/>
            <person name="Dean R.A."/>
        </authorList>
    </citation>
    <scope>NUCLEOTIDE SEQUENCE</scope>
    <source>
        <strain evidence="3">R3-111a-1</strain>
    </source>
</reference>
<keyword evidence="4" id="KW-1185">Reference proteome</keyword>
<feature type="compositionally biased region" description="Low complexity" evidence="1">
    <location>
        <begin position="830"/>
        <end position="840"/>
    </location>
</feature>
<dbReference type="GeneID" id="20348032"/>
<feature type="region of interest" description="Disordered" evidence="1">
    <location>
        <begin position="995"/>
        <end position="1033"/>
    </location>
</feature>
<feature type="compositionally biased region" description="Basic and acidic residues" evidence="1">
    <location>
        <begin position="321"/>
        <end position="332"/>
    </location>
</feature>
<reference evidence="3" key="5">
    <citation type="submission" date="2018-04" db="UniProtKB">
        <authorList>
            <consortium name="EnsemblFungi"/>
        </authorList>
    </citation>
    <scope>IDENTIFICATION</scope>
    <source>
        <strain evidence="3">R3-111a-1</strain>
    </source>
</reference>
<feature type="compositionally biased region" description="Polar residues" evidence="1">
    <location>
        <begin position="453"/>
        <end position="466"/>
    </location>
</feature>
<dbReference type="eggNOG" id="ENOG502TC9C">
    <property type="taxonomic scope" value="Eukaryota"/>
</dbReference>
<dbReference type="EnsemblFungi" id="EJT73718">
    <property type="protein sequence ID" value="EJT73718"/>
    <property type="gene ID" value="GGTG_07574"/>
</dbReference>
<dbReference type="RefSeq" id="XP_009223662.1">
    <property type="nucleotide sequence ID" value="XM_009225398.1"/>
</dbReference>
<dbReference type="OrthoDB" id="610608at2759"/>
<dbReference type="Proteomes" id="UP000006039">
    <property type="component" value="Unassembled WGS sequence"/>
</dbReference>
<reference evidence="2" key="3">
    <citation type="submission" date="2010-09" db="EMBL/GenBank/DDBJ databases">
        <title>Annotation of Gaeumannomyces graminis var. tritici R3-111a-1.</title>
        <authorList>
            <consortium name="The Broad Institute Genome Sequencing Platform"/>
            <person name="Ma L.-J."/>
            <person name="Dead R."/>
            <person name="Young S.K."/>
            <person name="Zeng Q."/>
            <person name="Gargeya S."/>
            <person name="Fitzgerald M."/>
            <person name="Haas B."/>
            <person name="Abouelleil A."/>
            <person name="Alvarado L."/>
            <person name="Arachchi H.M."/>
            <person name="Berlin A."/>
            <person name="Brown A."/>
            <person name="Chapman S.B."/>
            <person name="Chen Z."/>
            <person name="Dunbar C."/>
            <person name="Freedman E."/>
            <person name="Gearin G."/>
            <person name="Gellesch M."/>
            <person name="Goldberg J."/>
            <person name="Griggs A."/>
            <person name="Gujja S."/>
            <person name="Heiman D."/>
            <person name="Howarth C."/>
            <person name="Larson L."/>
            <person name="Lui A."/>
            <person name="MacDonald P.J.P."/>
            <person name="Mehta T."/>
            <person name="Montmayeur A."/>
            <person name="Murphy C."/>
            <person name="Neiman D."/>
            <person name="Pearson M."/>
            <person name="Priest M."/>
            <person name="Roberts A."/>
            <person name="Saif S."/>
            <person name="Shea T."/>
            <person name="Shenoy N."/>
            <person name="Sisk P."/>
            <person name="Stolte C."/>
            <person name="Sykes S."/>
            <person name="Yandava C."/>
            <person name="Wortman J."/>
            <person name="Nusbaum C."/>
            <person name="Birren B."/>
        </authorList>
    </citation>
    <scope>NUCLEOTIDE SEQUENCE</scope>
    <source>
        <strain evidence="2">R3-111a-1</strain>
    </source>
</reference>
<dbReference type="PANTHER" id="PTHR38166:SF1">
    <property type="entry name" value="C2H2-TYPE DOMAIN-CONTAINING PROTEIN"/>
    <property type="match status" value="1"/>
</dbReference>
<organism evidence="2">
    <name type="scientific">Gaeumannomyces tritici (strain R3-111a-1)</name>
    <name type="common">Wheat and barley take-all root rot fungus</name>
    <name type="synonym">Gaeumannomyces graminis var. tritici</name>
    <dbReference type="NCBI Taxonomy" id="644352"/>
    <lineage>
        <taxon>Eukaryota</taxon>
        <taxon>Fungi</taxon>
        <taxon>Dikarya</taxon>
        <taxon>Ascomycota</taxon>
        <taxon>Pezizomycotina</taxon>
        <taxon>Sordariomycetes</taxon>
        <taxon>Sordariomycetidae</taxon>
        <taxon>Magnaporthales</taxon>
        <taxon>Magnaporthaceae</taxon>
        <taxon>Gaeumannomyces</taxon>
    </lineage>
</organism>
<feature type="compositionally biased region" description="Polar residues" evidence="1">
    <location>
        <begin position="359"/>
        <end position="375"/>
    </location>
</feature>
<proteinExistence type="predicted"/>